<accession>A0ABM1XQN8</accession>
<proteinExistence type="predicted"/>
<evidence type="ECO:0000256" key="1">
    <source>
        <dbReference type="ARBA" id="ARBA00012552"/>
    </source>
</evidence>
<feature type="region of interest" description="Disordered" evidence="7">
    <location>
        <begin position="916"/>
        <end position="1018"/>
    </location>
</feature>
<dbReference type="PROSITE" id="PS51192">
    <property type="entry name" value="HELICASE_ATP_BIND_1"/>
    <property type="match status" value="1"/>
</dbReference>
<dbReference type="SUPFAM" id="SSF52540">
    <property type="entry name" value="P-loop containing nucleoside triphosphate hydrolases"/>
    <property type="match status" value="1"/>
</dbReference>
<dbReference type="InterPro" id="IPR027417">
    <property type="entry name" value="P-loop_NTPase"/>
</dbReference>
<keyword evidence="5" id="KW-0067">ATP-binding</keyword>
<evidence type="ECO:0000256" key="3">
    <source>
        <dbReference type="ARBA" id="ARBA00022801"/>
    </source>
</evidence>
<dbReference type="PROSITE" id="PS51195">
    <property type="entry name" value="Q_MOTIF"/>
    <property type="match status" value="1"/>
</dbReference>
<dbReference type="Gene3D" id="3.40.50.300">
    <property type="entry name" value="P-loop containing nucleotide triphosphate hydrolases"/>
    <property type="match status" value="2"/>
</dbReference>
<dbReference type="InterPro" id="IPR014014">
    <property type="entry name" value="RNA_helicase_DEAD_Q_motif"/>
</dbReference>
<evidence type="ECO:0000256" key="5">
    <source>
        <dbReference type="ARBA" id="ARBA00022840"/>
    </source>
</evidence>
<feature type="domain" description="Helicase C-terminal" evidence="9">
    <location>
        <begin position="259"/>
        <end position="405"/>
    </location>
</feature>
<dbReference type="SMART" id="SM00487">
    <property type="entry name" value="DEXDc"/>
    <property type="match status" value="1"/>
</dbReference>
<dbReference type="InterPro" id="IPR014001">
    <property type="entry name" value="Helicase_ATP-bd"/>
</dbReference>
<evidence type="ECO:0000313" key="11">
    <source>
        <dbReference type="EnsemblMetazoa" id="AALFPA23_001935.P1452"/>
    </source>
</evidence>
<evidence type="ECO:0000256" key="7">
    <source>
        <dbReference type="SAM" id="MobiDB-lite"/>
    </source>
</evidence>
<feature type="region of interest" description="Disordered" evidence="7">
    <location>
        <begin position="686"/>
        <end position="725"/>
    </location>
</feature>
<feature type="region of interest" description="Disordered" evidence="7">
    <location>
        <begin position="751"/>
        <end position="779"/>
    </location>
</feature>
<dbReference type="SMART" id="SM00490">
    <property type="entry name" value="HELICc"/>
    <property type="match status" value="1"/>
</dbReference>
<evidence type="ECO:0000256" key="4">
    <source>
        <dbReference type="ARBA" id="ARBA00022806"/>
    </source>
</evidence>
<dbReference type="Pfam" id="PF00270">
    <property type="entry name" value="DEAD"/>
    <property type="match status" value="1"/>
</dbReference>
<evidence type="ECO:0000259" key="8">
    <source>
        <dbReference type="PROSITE" id="PS51192"/>
    </source>
</evidence>
<feature type="region of interest" description="Disordered" evidence="7">
    <location>
        <begin position="624"/>
        <end position="649"/>
    </location>
</feature>
<dbReference type="InterPro" id="IPR011545">
    <property type="entry name" value="DEAD/DEAH_box_helicase_dom"/>
</dbReference>
<reference evidence="12" key="1">
    <citation type="journal article" date="2015" name="Proc. Natl. Acad. Sci. U.S.A.">
        <title>Genome sequence of the Asian Tiger mosquito, Aedes albopictus, reveals insights into its biology, genetics, and evolution.</title>
        <authorList>
            <person name="Chen X.G."/>
            <person name="Jiang X."/>
            <person name="Gu J."/>
            <person name="Xu M."/>
            <person name="Wu Y."/>
            <person name="Deng Y."/>
            <person name="Zhang C."/>
            <person name="Bonizzoni M."/>
            <person name="Dermauw W."/>
            <person name="Vontas J."/>
            <person name="Armbruster P."/>
            <person name="Huang X."/>
            <person name="Yang Y."/>
            <person name="Zhang H."/>
            <person name="He W."/>
            <person name="Peng H."/>
            <person name="Liu Y."/>
            <person name="Wu K."/>
            <person name="Chen J."/>
            <person name="Lirakis M."/>
            <person name="Topalis P."/>
            <person name="Van Leeuwen T."/>
            <person name="Hall A.B."/>
            <person name="Jiang X."/>
            <person name="Thorpe C."/>
            <person name="Mueller R.L."/>
            <person name="Sun C."/>
            <person name="Waterhouse R.M."/>
            <person name="Yan G."/>
            <person name="Tu Z.J."/>
            <person name="Fang X."/>
            <person name="James A.A."/>
        </authorList>
    </citation>
    <scope>NUCLEOTIDE SEQUENCE [LARGE SCALE GENOMIC DNA]</scope>
    <source>
        <strain evidence="12">Foshan</strain>
    </source>
</reference>
<feature type="domain" description="Helicase ATP-binding" evidence="8">
    <location>
        <begin position="53"/>
        <end position="223"/>
    </location>
</feature>
<feature type="short sequence motif" description="Q motif" evidence="6">
    <location>
        <begin position="22"/>
        <end position="50"/>
    </location>
</feature>
<keyword evidence="12" id="KW-1185">Reference proteome</keyword>
<protein>
    <recommendedName>
        <fullName evidence="1">RNA helicase</fullName>
        <ecNumber evidence="1">3.6.4.13</ecNumber>
    </recommendedName>
</protein>
<dbReference type="InterPro" id="IPR001650">
    <property type="entry name" value="Helicase_C-like"/>
</dbReference>
<reference evidence="11" key="2">
    <citation type="submission" date="2025-05" db="UniProtKB">
        <authorList>
            <consortium name="EnsemblMetazoa"/>
        </authorList>
    </citation>
    <scope>IDENTIFICATION</scope>
    <source>
        <strain evidence="11">Foshan</strain>
    </source>
</reference>
<keyword evidence="4" id="KW-0347">Helicase</keyword>
<feature type="compositionally biased region" description="Low complexity" evidence="7">
    <location>
        <begin position="699"/>
        <end position="715"/>
    </location>
</feature>
<evidence type="ECO:0000313" key="12">
    <source>
        <dbReference type="Proteomes" id="UP000069940"/>
    </source>
</evidence>
<evidence type="ECO:0000259" key="9">
    <source>
        <dbReference type="PROSITE" id="PS51194"/>
    </source>
</evidence>
<feature type="compositionally biased region" description="Polar residues" evidence="7">
    <location>
        <begin position="716"/>
        <end position="725"/>
    </location>
</feature>
<organism evidence="11 12">
    <name type="scientific">Aedes albopictus</name>
    <name type="common">Asian tiger mosquito</name>
    <name type="synonym">Stegomyia albopicta</name>
    <dbReference type="NCBI Taxonomy" id="7160"/>
    <lineage>
        <taxon>Eukaryota</taxon>
        <taxon>Metazoa</taxon>
        <taxon>Ecdysozoa</taxon>
        <taxon>Arthropoda</taxon>
        <taxon>Hexapoda</taxon>
        <taxon>Insecta</taxon>
        <taxon>Pterygota</taxon>
        <taxon>Neoptera</taxon>
        <taxon>Endopterygota</taxon>
        <taxon>Diptera</taxon>
        <taxon>Nematocera</taxon>
        <taxon>Culicoidea</taxon>
        <taxon>Culicidae</taxon>
        <taxon>Culicinae</taxon>
        <taxon>Aedini</taxon>
        <taxon>Aedes</taxon>
        <taxon>Stegomyia</taxon>
    </lineage>
</organism>
<dbReference type="EnsemblMetazoa" id="AALFPA23_001935.R1452">
    <property type="protein sequence ID" value="AALFPA23_001935.P1452"/>
    <property type="gene ID" value="AALFPA23_001935"/>
</dbReference>
<evidence type="ECO:0000259" key="10">
    <source>
        <dbReference type="PROSITE" id="PS51195"/>
    </source>
</evidence>
<name>A0ABM1XQN8_AEDAL</name>
<evidence type="ECO:0000256" key="2">
    <source>
        <dbReference type="ARBA" id="ARBA00022741"/>
    </source>
</evidence>
<keyword evidence="2" id="KW-0547">Nucleotide-binding</keyword>
<feature type="compositionally biased region" description="Low complexity" evidence="7">
    <location>
        <begin position="955"/>
        <end position="970"/>
    </location>
</feature>
<dbReference type="CDD" id="cd18787">
    <property type="entry name" value="SF2_C_DEAD"/>
    <property type="match status" value="1"/>
</dbReference>
<dbReference type="EC" id="3.6.4.13" evidence="1"/>
<keyword evidence="3" id="KW-0378">Hydrolase</keyword>
<dbReference type="PANTHER" id="PTHR47958">
    <property type="entry name" value="ATP-DEPENDENT RNA HELICASE DBP3"/>
    <property type="match status" value="1"/>
</dbReference>
<dbReference type="RefSeq" id="XP_029725777.1">
    <property type="nucleotide sequence ID" value="XM_029869917.2"/>
</dbReference>
<feature type="domain" description="DEAD-box RNA helicase Q" evidence="10">
    <location>
        <begin position="22"/>
        <end position="50"/>
    </location>
</feature>
<evidence type="ECO:0000256" key="6">
    <source>
        <dbReference type="PROSITE-ProRule" id="PRU00552"/>
    </source>
</evidence>
<feature type="compositionally biased region" description="Basic residues" evidence="7">
    <location>
        <begin position="1002"/>
        <end position="1018"/>
    </location>
</feature>
<dbReference type="Proteomes" id="UP000069940">
    <property type="component" value="Unassembled WGS sequence"/>
</dbReference>
<dbReference type="Pfam" id="PF00271">
    <property type="entry name" value="Helicase_C"/>
    <property type="match status" value="1"/>
</dbReference>
<sequence>MAGHDTNDERPRTADVEFDPSLQFSKMFLSEAVLRGLTRNNFTHPSPIQARAIPLAKLGLDLLVQAKSGTGKTLVFGVLITESHNPDVMFPQSLTVVPTREIAVQIEDVLNRIGYSVPNFRAKSFIGGLEISQDRKNLQNCSAVVGTPGRINHLIKSNVLNTSQVKILVLDEADSLISGSLKPEVDQIVKMLPTKRQTVVCSATYYNNRDRELLKYLNDKFIGVTPKKEVPVLHGIRQFVQELPEVKDNIKEMMAKIAELNRILKKVPYGQCLVFANTQTKADTYCSYLGRAGWPTQVIRGGQEQRVRLKTVENLKEFRCRVLTATDVISRGIDAENVNLVINVDVPRDNSVYLHRIGRAGRFGTQAIAITLVSSSKEMERFRKILQDIGGNDMFVYRLPEEKLEEIWNFEEYGDKYAKLYASKLEQEIRDQGADRSFLETIEEVDSKTELGVKSRESVLNDSLEDPVRKVNSAVEVDSIEELSKDNPQAEVTDNEEEQEEVVERIIPLDVPEGDVDYAKDVDDMFLAAIGKVDAEDEQSANQLELASENKLQFGDNELQKVLETAENGESSSNADDMILAAMKKLELEESITQSSESQLSDESILSRVDQKFLDAMKQVELDKDLENGNVPEEDAQNTQENKDSLDKMFLEAMDKLDVDDATPDQHPLSNGENVDELFLAAMEKVDREPPESSETSDKQSSSETSELSCSTPESCYTSDSSFSSNATKKVEVGSNFTTPNSRVQEIRGALPDHQVSSSSSNNSSEIDHNSDPGIPTQQNCLHLEVNNDALFAKIMEQKELEAGQLQRPFQFSIDGCSLEVHDDPVSDRDINSRKGSVPDVVPSGITLDPSRLQHQPSVEEEEEEAATFDLNSNTCGSNHGSVFEPEEAVIPQDNRPKRIRFQQQDDINSLELHSNSVGVIPGGASQQGDQPEVDPLALPPILDTVSATEEADDASSYSSQYDSESSNSSFFDQRVWESETQNLPDEAQPEQPQPEAAEPPRKRKVSKRSKNATNRYHRSHANWTTQYWNQMTMIRDYVRFAVYARHRQNPCGN</sequence>
<dbReference type="GeneID" id="115265331"/>
<dbReference type="PROSITE" id="PS51194">
    <property type="entry name" value="HELICASE_CTER"/>
    <property type="match status" value="1"/>
</dbReference>